<dbReference type="Proteomes" id="UP001163603">
    <property type="component" value="Chromosome 14"/>
</dbReference>
<sequence>MVSLSLAFGTLFGWHVFLISKNMTTIEVSLEILKLYTQHSYFFGETTQLFR</sequence>
<evidence type="ECO:0000313" key="2">
    <source>
        <dbReference type="Proteomes" id="UP001163603"/>
    </source>
</evidence>
<reference evidence="2" key="1">
    <citation type="journal article" date="2023" name="G3 (Bethesda)">
        <title>Genome assembly and association tests identify interacting loci associated with vigor, precocity, and sex in interspecific pistachio rootstocks.</title>
        <authorList>
            <person name="Palmer W."/>
            <person name="Jacygrad E."/>
            <person name="Sagayaradj S."/>
            <person name="Cavanaugh K."/>
            <person name="Han R."/>
            <person name="Bertier L."/>
            <person name="Beede B."/>
            <person name="Kafkas S."/>
            <person name="Golino D."/>
            <person name="Preece J."/>
            <person name="Michelmore R."/>
        </authorList>
    </citation>
    <scope>NUCLEOTIDE SEQUENCE [LARGE SCALE GENOMIC DNA]</scope>
</reference>
<gene>
    <name evidence="1" type="ORF">Pint_33260</name>
</gene>
<organism evidence="1 2">
    <name type="scientific">Pistacia integerrima</name>
    <dbReference type="NCBI Taxonomy" id="434235"/>
    <lineage>
        <taxon>Eukaryota</taxon>
        <taxon>Viridiplantae</taxon>
        <taxon>Streptophyta</taxon>
        <taxon>Embryophyta</taxon>
        <taxon>Tracheophyta</taxon>
        <taxon>Spermatophyta</taxon>
        <taxon>Magnoliopsida</taxon>
        <taxon>eudicotyledons</taxon>
        <taxon>Gunneridae</taxon>
        <taxon>Pentapetalae</taxon>
        <taxon>rosids</taxon>
        <taxon>malvids</taxon>
        <taxon>Sapindales</taxon>
        <taxon>Anacardiaceae</taxon>
        <taxon>Pistacia</taxon>
    </lineage>
</organism>
<evidence type="ECO:0000313" key="1">
    <source>
        <dbReference type="EMBL" id="KAJ0010470.1"/>
    </source>
</evidence>
<proteinExistence type="predicted"/>
<keyword evidence="2" id="KW-1185">Reference proteome</keyword>
<name>A0ACC0X4P6_9ROSI</name>
<accession>A0ACC0X4P6</accession>
<dbReference type="EMBL" id="CM047749">
    <property type="protein sequence ID" value="KAJ0010470.1"/>
    <property type="molecule type" value="Genomic_DNA"/>
</dbReference>
<protein>
    <submittedName>
        <fullName evidence="1">Uncharacterized protein</fullName>
    </submittedName>
</protein>
<comment type="caution">
    <text evidence="1">The sequence shown here is derived from an EMBL/GenBank/DDBJ whole genome shotgun (WGS) entry which is preliminary data.</text>
</comment>